<dbReference type="EMBL" id="CVMT01000003">
    <property type="protein sequence ID" value="CRG87889.1"/>
    <property type="molecule type" value="Genomic_DNA"/>
</dbReference>
<accession>A0A0U1LWX8</accession>
<evidence type="ECO:0000313" key="2">
    <source>
        <dbReference type="EMBL" id="CRG87889.1"/>
    </source>
</evidence>
<evidence type="ECO:0000256" key="1">
    <source>
        <dbReference type="SAM" id="SignalP"/>
    </source>
</evidence>
<name>A0A0U1LWX8_TALIS</name>
<keyword evidence="3" id="KW-1185">Reference proteome</keyword>
<dbReference type="Proteomes" id="UP000054383">
    <property type="component" value="Unassembled WGS sequence"/>
</dbReference>
<organism evidence="2 3">
    <name type="scientific">Talaromyces islandicus</name>
    <name type="common">Penicillium islandicum</name>
    <dbReference type="NCBI Taxonomy" id="28573"/>
    <lineage>
        <taxon>Eukaryota</taxon>
        <taxon>Fungi</taxon>
        <taxon>Dikarya</taxon>
        <taxon>Ascomycota</taxon>
        <taxon>Pezizomycotina</taxon>
        <taxon>Eurotiomycetes</taxon>
        <taxon>Eurotiomycetidae</taxon>
        <taxon>Eurotiales</taxon>
        <taxon>Trichocomaceae</taxon>
        <taxon>Talaromyces</taxon>
        <taxon>Talaromyces sect. Islandici</taxon>
    </lineage>
</organism>
<keyword evidence="1" id="KW-0732">Signal</keyword>
<dbReference type="AlphaFoldDB" id="A0A0U1LWX8"/>
<feature type="signal peptide" evidence="1">
    <location>
        <begin position="1"/>
        <end position="20"/>
    </location>
</feature>
<gene>
    <name evidence="2" type="ORF">PISL3812_04910</name>
</gene>
<protein>
    <submittedName>
        <fullName evidence="2">Uncharacterized protein</fullName>
    </submittedName>
</protein>
<reference evidence="2 3" key="1">
    <citation type="submission" date="2015-04" db="EMBL/GenBank/DDBJ databases">
        <authorList>
            <person name="Syromyatnikov M.Y."/>
            <person name="Popov V.N."/>
        </authorList>
    </citation>
    <scope>NUCLEOTIDE SEQUENCE [LARGE SCALE GENOMIC DNA]</scope>
    <source>
        <strain evidence="2">WF-38-12</strain>
    </source>
</reference>
<proteinExistence type="predicted"/>
<evidence type="ECO:0000313" key="3">
    <source>
        <dbReference type="Proteomes" id="UP000054383"/>
    </source>
</evidence>
<sequence>MRLSGTLFAFLAASPLLALAAPIENVANDGTVVDKRNCLSIGAGTGGSACKREEAGAANPALKREEDVVDKRNCLSIGAGTGGSACKREEAGAANPALKREQDVVDKRNCLSIGAGTGGSAC</sequence>
<feature type="chain" id="PRO_5006711324" evidence="1">
    <location>
        <begin position="21"/>
        <end position="122"/>
    </location>
</feature>